<evidence type="ECO:0000313" key="1">
    <source>
        <dbReference type="EMBL" id="KKK93567.1"/>
    </source>
</evidence>
<organism evidence="1">
    <name type="scientific">marine sediment metagenome</name>
    <dbReference type="NCBI Taxonomy" id="412755"/>
    <lineage>
        <taxon>unclassified sequences</taxon>
        <taxon>metagenomes</taxon>
        <taxon>ecological metagenomes</taxon>
    </lineage>
</organism>
<protein>
    <submittedName>
        <fullName evidence="1">Uncharacterized protein</fullName>
    </submittedName>
</protein>
<comment type="caution">
    <text evidence="1">The sequence shown here is derived from an EMBL/GenBank/DDBJ whole genome shotgun (WGS) entry which is preliminary data.</text>
</comment>
<sequence length="46" mass="5265">MNWYDILRLVLAILKILDLIPKEKRPAAQEEAFKAVAKIVTEDNIA</sequence>
<proteinExistence type="predicted"/>
<reference evidence="1" key="1">
    <citation type="journal article" date="2015" name="Nature">
        <title>Complex archaea that bridge the gap between prokaryotes and eukaryotes.</title>
        <authorList>
            <person name="Spang A."/>
            <person name="Saw J.H."/>
            <person name="Jorgensen S.L."/>
            <person name="Zaremba-Niedzwiedzka K."/>
            <person name="Martijn J."/>
            <person name="Lind A.E."/>
            <person name="van Eijk R."/>
            <person name="Schleper C."/>
            <person name="Guy L."/>
            <person name="Ettema T.J."/>
        </authorList>
    </citation>
    <scope>NUCLEOTIDE SEQUENCE</scope>
</reference>
<accession>A0A0F8ZID5</accession>
<dbReference type="EMBL" id="LAZR01047716">
    <property type="protein sequence ID" value="KKK93567.1"/>
    <property type="molecule type" value="Genomic_DNA"/>
</dbReference>
<dbReference type="AlphaFoldDB" id="A0A0F8ZID5"/>
<name>A0A0F8ZID5_9ZZZZ</name>
<gene>
    <name evidence="1" type="ORF">LCGC14_2691590</name>
</gene>